<accession>A0A9W9LWG1</accession>
<evidence type="ECO:0000256" key="3">
    <source>
        <dbReference type="ARBA" id="ARBA00023239"/>
    </source>
</evidence>
<feature type="compositionally biased region" description="Low complexity" evidence="7">
    <location>
        <begin position="310"/>
        <end position="321"/>
    </location>
</feature>
<feature type="compositionally biased region" description="Basic and acidic residues" evidence="7">
    <location>
        <begin position="269"/>
        <end position="299"/>
    </location>
</feature>
<evidence type="ECO:0000313" key="8">
    <source>
        <dbReference type="EMBL" id="KAJ5179242.1"/>
    </source>
</evidence>
<organism evidence="8 9">
    <name type="scientific">Penicillium capsulatum</name>
    <dbReference type="NCBI Taxonomy" id="69766"/>
    <lineage>
        <taxon>Eukaryota</taxon>
        <taxon>Fungi</taxon>
        <taxon>Dikarya</taxon>
        <taxon>Ascomycota</taxon>
        <taxon>Pezizomycotina</taxon>
        <taxon>Eurotiomycetes</taxon>
        <taxon>Eurotiomycetidae</taxon>
        <taxon>Eurotiales</taxon>
        <taxon>Aspergillaceae</taxon>
        <taxon>Penicillium</taxon>
    </lineage>
</organism>
<dbReference type="InterPro" id="IPR027521">
    <property type="entry name" value="Usb1"/>
</dbReference>
<dbReference type="PANTHER" id="PTHR13522">
    <property type="entry name" value="U6 SNRNA PHOSPHODIESTERASE 1"/>
    <property type="match status" value="1"/>
</dbReference>
<evidence type="ECO:0000256" key="5">
    <source>
        <dbReference type="ARBA" id="ARBA00029543"/>
    </source>
</evidence>
<dbReference type="AlphaFoldDB" id="A0A9W9LWG1"/>
<protein>
    <recommendedName>
        <fullName evidence="5">U6 snRNA phosphodiesterase 1</fullName>
    </recommendedName>
    <alternativeName>
        <fullName evidence="6">3'-5' RNA exonuclease USB1</fullName>
    </alternativeName>
</protein>
<feature type="region of interest" description="Disordered" evidence="7">
    <location>
        <begin position="267"/>
        <end position="337"/>
    </location>
</feature>
<comment type="caution">
    <text evidence="8">The sequence shown here is derived from an EMBL/GenBank/DDBJ whole genome shotgun (WGS) entry which is preliminary data.</text>
</comment>
<dbReference type="Proteomes" id="UP001146351">
    <property type="component" value="Unassembled WGS sequence"/>
</dbReference>
<dbReference type="GO" id="GO:0005634">
    <property type="term" value="C:nucleus"/>
    <property type="evidence" value="ECO:0007669"/>
    <property type="project" value="TreeGrafter"/>
</dbReference>
<reference evidence="8" key="1">
    <citation type="submission" date="2022-11" db="EMBL/GenBank/DDBJ databases">
        <authorList>
            <person name="Petersen C."/>
        </authorList>
    </citation>
    <scope>NUCLEOTIDE SEQUENCE</scope>
    <source>
        <strain evidence="8">IBT 21917</strain>
    </source>
</reference>
<keyword evidence="3" id="KW-0456">Lyase</keyword>
<name>A0A9W9LWG1_9EURO</name>
<dbReference type="EMBL" id="JAPQKO010000002">
    <property type="protein sequence ID" value="KAJ5179242.1"/>
    <property type="molecule type" value="Genomic_DNA"/>
</dbReference>
<reference evidence="8" key="2">
    <citation type="journal article" date="2023" name="IMA Fungus">
        <title>Comparative genomic study of the Penicillium genus elucidates a diverse pangenome and 15 lateral gene transfer events.</title>
        <authorList>
            <person name="Petersen C."/>
            <person name="Sorensen T."/>
            <person name="Nielsen M.R."/>
            <person name="Sondergaard T.E."/>
            <person name="Sorensen J.L."/>
            <person name="Fitzpatrick D.A."/>
            <person name="Frisvad J.C."/>
            <person name="Nielsen K.L."/>
        </authorList>
    </citation>
    <scope>NUCLEOTIDE SEQUENCE</scope>
    <source>
        <strain evidence="8">IBT 21917</strain>
    </source>
</reference>
<evidence type="ECO:0000256" key="7">
    <source>
        <dbReference type="SAM" id="MobiDB-lite"/>
    </source>
</evidence>
<dbReference type="Pfam" id="PF12720">
    <property type="entry name" value="DUF3807"/>
    <property type="match status" value="1"/>
</dbReference>
<dbReference type="OrthoDB" id="49151at2759"/>
<sequence length="337" mass="38315">MALVQYSDSDSDSEAIVTPPAKRPRQENTRPPVLPPLPPSFHNLYASSSRVSVTDDPSLHGGRKRVIPHVEGNWPTHLYLEWYPSKQELSCLAPLIAQSRCQNEAKEGASVVESLLYSDLGAQLPLHISLSRPVVLRTEQRSAFTDSLQRALQVSHIKSFEVTPAALKWQDLQTFQAEHFPGRPPSLIVPAPEPEFEEDDLGYYPDGVKRTLTDEQIRIFRHSEIHALLRERQLREDDVEYEARRLVSEDAQPTLEVQMPNKSAVLESQKNEHVPAKRKAQEDPYKVKTHRVFERETHDPGLQALDYEESPSVSAAPSKPADNYPQQPRRRIISYED</sequence>
<dbReference type="Pfam" id="PF09749">
    <property type="entry name" value="HVSL"/>
    <property type="match status" value="1"/>
</dbReference>
<keyword evidence="2" id="KW-0378">Hydrolase</keyword>
<dbReference type="GO" id="GO:0000175">
    <property type="term" value="F:3'-5'-RNA exonuclease activity"/>
    <property type="evidence" value="ECO:0007669"/>
    <property type="project" value="TreeGrafter"/>
</dbReference>
<dbReference type="InterPro" id="IPR024526">
    <property type="entry name" value="DUF3807"/>
</dbReference>
<feature type="region of interest" description="Disordered" evidence="7">
    <location>
        <begin position="1"/>
        <end position="39"/>
    </location>
</feature>
<keyword evidence="1" id="KW-0540">Nuclease</keyword>
<evidence type="ECO:0000256" key="4">
    <source>
        <dbReference type="ARBA" id="ARBA00023242"/>
    </source>
</evidence>
<evidence type="ECO:0000313" key="9">
    <source>
        <dbReference type="Proteomes" id="UP001146351"/>
    </source>
</evidence>
<evidence type="ECO:0000256" key="6">
    <source>
        <dbReference type="ARBA" id="ARBA00030030"/>
    </source>
</evidence>
<dbReference type="GO" id="GO:0016829">
    <property type="term" value="F:lyase activity"/>
    <property type="evidence" value="ECO:0007669"/>
    <property type="project" value="UniProtKB-KW"/>
</dbReference>
<evidence type="ECO:0000256" key="2">
    <source>
        <dbReference type="ARBA" id="ARBA00022801"/>
    </source>
</evidence>
<feature type="compositionally biased region" description="Basic residues" evidence="7">
    <location>
        <begin position="328"/>
        <end position="337"/>
    </location>
</feature>
<keyword evidence="4" id="KW-0539">Nucleus</keyword>
<gene>
    <name evidence="8" type="ORF">N7492_002452</name>
</gene>
<evidence type="ECO:0000256" key="1">
    <source>
        <dbReference type="ARBA" id="ARBA00022722"/>
    </source>
</evidence>
<keyword evidence="9" id="KW-1185">Reference proteome</keyword>
<proteinExistence type="predicted"/>
<dbReference type="PANTHER" id="PTHR13522:SF3">
    <property type="entry name" value="U6 SNRNA PHOSPHODIESTERASE 1"/>
    <property type="match status" value="1"/>
</dbReference>
<dbReference type="GO" id="GO:0034477">
    <property type="term" value="P:U6 snRNA 3'-end processing"/>
    <property type="evidence" value="ECO:0007669"/>
    <property type="project" value="InterPro"/>
</dbReference>
<dbReference type="Gene3D" id="3.90.1140.10">
    <property type="entry name" value="Cyclic phosphodiesterase"/>
    <property type="match status" value="1"/>
</dbReference>